<reference evidence="4 5" key="1">
    <citation type="journal article" date="2018" name="PLoS ONE">
        <title>The draft genome of Kipferlia bialata reveals reductive genome evolution in fornicate parasites.</title>
        <authorList>
            <person name="Tanifuji G."/>
            <person name="Takabayashi S."/>
            <person name="Kume K."/>
            <person name="Takagi M."/>
            <person name="Nakayama T."/>
            <person name="Kamikawa R."/>
            <person name="Inagaki Y."/>
            <person name="Hashimoto T."/>
        </authorList>
    </citation>
    <scope>NUCLEOTIDE SEQUENCE [LARGE SCALE GENOMIC DNA]</scope>
    <source>
        <strain evidence="4">NY0173</strain>
    </source>
</reference>
<organism evidence="4 5">
    <name type="scientific">Kipferlia bialata</name>
    <dbReference type="NCBI Taxonomy" id="797122"/>
    <lineage>
        <taxon>Eukaryota</taxon>
        <taxon>Metamonada</taxon>
        <taxon>Carpediemonas-like organisms</taxon>
        <taxon>Kipferlia</taxon>
    </lineage>
</organism>
<dbReference type="GO" id="GO:0051598">
    <property type="term" value="P:meiotic recombination checkpoint signaling"/>
    <property type="evidence" value="ECO:0007669"/>
    <property type="project" value="TreeGrafter"/>
</dbReference>
<dbReference type="GO" id="GO:0005524">
    <property type="term" value="F:ATP binding"/>
    <property type="evidence" value="ECO:0007669"/>
    <property type="project" value="UniProtKB-KW"/>
</dbReference>
<protein>
    <recommendedName>
        <fullName evidence="3">ATPase AAA-type core domain-containing protein</fullName>
    </recommendedName>
</protein>
<evidence type="ECO:0000313" key="5">
    <source>
        <dbReference type="Proteomes" id="UP000265618"/>
    </source>
</evidence>
<evidence type="ECO:0000259" key="3">
    <source>
        <dbReference type="Pfam" id="PF00004"/>
    </source>
</evidence>
<dbReference type="Proteomes" id="UP000265618">
    <property type="component" value="Unassembled WGS sequence"/>
</dbReference>
<gene>
    <name evidence="4" type="ORF">KIPB_008700</name>
</gene>
<accession>A0A9K3D2A0</accession>
<dbReference type="Pfam" id="PF00004">
    <property type="entry name" value="AAA"/>
    <property type="match status" value="1"/>
</dbReference>
<keyword evidence="1" id="KW-0547">Nucleotide-binding</keyword>
<comment type="caution">
    <text evidence="4">The sequence shown here is derived from an EMBL/GenBank/DDBJ whole genome shotgun (WGS) entry which is preliminary data.</text>
</comment>
<dbReference type="Gene3D" id="3.40.50.300">
    <property type="entry name" value="P-loop containing nucleotide triphosphate hydrolases"/>
    <property type="match status" value="1"/>
</dbReference>
<evidence type="ECO:0000313" key="4">
    <source>
        <dbReference type="EMBL" id="GIQ86781.1"/>
    </source>
</evidence>
<dbReference type="InterPro" id="IPR027417">
    <property type="entry name" value="P-loop_NTPase"/>
</dbReference>
<sequence length="205" mass="22521">MPFTSEGEVEVLVEVCVWDSPPDTWEEQVSQHLTDTLAAVCDGPVPLSGTMPFVRSIRVVDMESSAPIPVSRARFRMLPYGLYVDDADEEYIDQEGGERPLAAAEALQLPHRTLEVGRLVLLHGPPGCGKTSVARALAHKLAIRQSSRYVEARLFTINAHSLFSKWFSESGKLVGRLFGAIREAASDKDVLCCVLIDEVESISHS</sequence>
<feature type="domain" description="ATPase AAA-type core" evidence="3">
    <location>
        <begin position="120"/>
        <end position="203"/>
    </location>
</feature>
<feature type="non-terminal residue" evidence="4">
    <location>
        <position position="205"/>
    </location>
</feature>
<dbReference type="GO" id="GO:0005694">
    <property type="term" value="C:chromosome"/>
    <property type="evidence" value="ECO:0007669"/>
    <property type="project" value="TreeGrafter"/>
</dbReference>
<evidence type="ECO:0000256" key="1">
    <source>
        <dbReference type="ARBA" id="ARBA00022741"/>
    </source>
</evidence>
<keyword evidence="2" id="KW-0067">ATP-binding</keyword>
<dbReference type="AlphaFoldDB" id="A0A9K3D2A0"/>
<dbReference type="PANTHER" id="PTHR45991:SF1">
    <property type="entry name" value="PACHYTENE CHECKPOINT PROTEIN 2 HOMOLOG"/>
    <property type="match status" value="1"/>
</dbReference>
<dbReference type="OrthoDB" id="10042665at2759"/>
<dbReference type="GO" id="GO:0005634">
    <property type="term" value="C:nucleus"/>
    <property type="evidence" value="ECO:0007669"/>
    <property type="project" value="TreeGrafter"/>
</dbReference>
<dbReference type="PANTHER" id="PTHR45991">
    <property type="entry name" value="PACHYTENE CHECKPOINT PROTEIN 2"/>
    <property type="match status" value="1"/>
</dbReference>
<dbReference type="InterPro" id="IPR003959">
    <property type="entry name" value="ATPase_AAA_core"/>
</dbReference>
<keyword evidence="5" id="KW-1185">Reference proteome</keyword>
<proteinExistence type="predicted"/>
<dbReference type="EMBL" id="BDIP01002757">
    <property type="protein sequence ID" value="GIQ86781.1"/>
    <property type="molecule type" value="Genomic_DNA"/>
</dbReference>
<name>A0A9K3D2A0_9EUKA</name>
<evidence type="ECO:0000256" key="2">
    <source>
        <dbReference type="ARBA" id="ARBA00022840"/>
    </source>
</evidence>
<dbReference type="GO" id="GO:0016887">
    <property type="term" value="F:ATP hydrolysis activity"/>
    <property type="evidence" value="ECO:0007669"/>
    <property type="project" value="InterPro"/>
</dbReference>
<dbReference type="SUPFAM" id="SSF52540">
    <property type="entry name" value="P-loop containing nucleoside triphosphate hydrolases"/>
    <property type="match status" value="1"/>
</dbReference>
<dbReference type="InterPro" id="IPR044539">
    <property type="entry name" value="Pch2-like"/>
</dbReference>
<dbReference type="GO" id="GO:0007131">
    <property type="term" value="P:reciprocal meiotic recombination"/>
    <property type="evidence" value="ECO:0007669"/>
    <property type="project" value="TreeGrafter"/>
</dbReference>